<keyword evidence="2 8" id="KW-0732">Signal</keyword>
<dbReference type="SMART" id="SM00020">
    <property type="entry name" value="Tryp_SPc"/>
    <property type="match status" value="1"/>
</dbReference>
<keyword evidence="10" id="KW-1185">Reference proteome</keyword>
<evidence type="ECO:0000256" key="2">
    <source>
        <dbReference type="ARBA" id="ARBA00022729"/>
    </source>
</evidence>
<feature type="chain" id="PRO_5047474092" evidence="8">
    <location>
        <begin position="33"/>
        <end position="383"/>
    </location>
</feature>
<dbReference type="InterPro" id="IPR043504">
    <property type="entry name" value="Peptidase_S1_PA_chymotrypsin"/>
</dbReference>
<keyword evidence="4" id="KW-1015">Disulfide bond</keyword>
<dbReference type="SUPFAM" id="SSF50494">
    <property type="entry name" value="Trypsin-like serine proteases"/>
    <property type="match status" value="1"/>
</dbReference>
<gene>
    <name evidence="11" type="primary">LOC110341827</name>
</gene>
<dbReference type="InterPro" id="IPR018114">
    <property type="entry name" value="TRYPSIN_HIS"/>
</dbReference>
<dbReference type="PANTHER" id="PTHR24253:SF159">
    <property type="entry name" value="SERINE PROTEASE 42"/>
    <property type="match status" value="1"/>
</dbReference>
<dbReference type="PROSITE" id="PS50240">
    <property type="entry name" value="TRYPSIN_DOM"/>
    <property type="match status" value="1"/>
</dbReference>
<name>A0ABM2X434_MESAU</name>
<protein>
    <submittedName>
        <fullName evidence="11">Serine protease 44-like</fullName>
    </submittedName>
</protein>
<evidence type="ECO:0000256" key="4">
    <source>
        <dbReference type="ARBA" id="ARBA00023157"/>
    </source>
</evidence>
<evidence type="ECO:0000256" key="5">
    <source>
        <dbReference type="ARBA" id="ARBA00023180"/>
    </source>
</evidence>
<evidence type="ECO:0000256" key="1">
    <source>
        <dbReference type="ARBA" id="ARBA00022670"/>
    </source>
</evidence>
<dbReference type="GeneID" id="110341827"/>
<dbReference type="InterPro" id="IPR001254">
    <property type="entry name" value="Trypsin_dom"/>
</dbReference>
<evidence type="ECO:0000256" key="3">
    <source>
        <dbReference type="ARBA" id="ARBA00022801"/>
    </source>
</evidence>
<evidence type="ECO:0000313" key="11">
    <source>
        <dbReference type="RefSeq" id="XP_040596276.1"/>
    </source>
</evidence>
<accession>A0ABM2X434</accession>
<evidence type="ECO:0000259" key="9">
    <source>
        <dbReference type="PROSITE" id="PS50240"/>
    </source>
</evidence>
<keyword evidence="3 6" id="KW-0378">Hydrolase</keyword>
<dbReference type="PROSITE" id="PS00135">
    <property type="entry name" value="TRYPSIN_SER"/>
    <property type="match status" value="1"/>
</dbReference>
<dbReference type="Proteomes" id="UP000886700">
    <property type="component" value="Unplaced"/>
</dbReference>
<organism evidence="10 11">
    <name type="scientific">Mesocricetus auratus</name>
    <name type="common">Golden hamster</name>
    <dbReference type="NCBI Taxonomy" id="10036"/>
    <lineage>
        <taxon>Eukaryota</taxon>
        <taxon>Metazoa</taxon>
        <taxon>Chordata</taxon>
        <taxon>Craniata</taxon>
        <taxon>Vertebrata</taxon>
        <taxon>Euteleostomi</taxon>
        <taxon>Mammalia</taxon>
        <taxon>Eutheria</taxon>
        <taxon>Euarchontoglires</taxon>
        <taxon>Glires</taxon>
        <taxon>Rodentia</taxon>
        <taxon>Myomorpha</taxon>
        <taxon>Muroidea</taxon>
        <taxon>Cricetidae</taxon>
        <taxon>Cricetinae</taxon>
        <taxon>Mesocricetus</taxon>
    </lineage>
</organism>
<evidence type="ECO:0000313" key="10">
    <source>
        <dbReference type="Proteomes" id="UP000886700"/>
    </source>
</evidence>
<dbReference type="PANTHER" id="PTHR24253">
    <property type="entry name" value="TRANSMEMBRANE PROTEASE SERINE"/>
    <property type="match status" value="1"/>
</dbReference>
<evidence type="ECO:0000256" key="6">
    <source>
        <dbReference type="RuleBase" id="RU363034"/>
    </source>
</evidence>
<sequence>MRRLRDRGQGLPGGMAFHGLLACFLLLQTLLGAARMIPGTLSLPPLPLEDGLDDPSASPHEKPLTGMPETSRAPQPEGSMMSLDSVAFTSGHSFSTMTLPQGRFPTWIPTTSGCGHRTARIVGGQPAAERKWPWQVSLQVRHTSSHICGGSLISKWWVMTAAHCVFGHLDYQVSMGMVDLLADKAVEIPVQDIIVHRDFSVMRTIVHDIALALLAFPVNYSGYIQPVCLPHKTLMVAAGTRCWVTGWGRVIEGGRSSRVLREVELSIIRHEECNQLFKDNAGKIFTVVQEGVVCGYSKEGGDSCQGDSGGPLVCEFNGTWVQVGIVSWGIGCGRGGLPGVYTEVSYYKDWIVKELSRASGWNSSGFLILSSCLVLYLGMLVAL</sequence>
<dbReference type="InterPro" id="IPR009003">
    <property type="entry name" value="Peptidase_S1_PA"/>
</dbReference>
<dbReference type="PROSITE" id="PS00134">
    <property type="entry name" value="TRYPSIN_HIS"/>
    <property type="match status" value="1"/>
</dbReference>
<feature type="region of interest" description="Disordered" evidence="7">
    <location>
        <begin position="47"/>
        <end position="80"/>
    </location>
</feature>
<proteinExistence type="predicted"/>
<keyword evidence="1 6" id="KW-0645">Protease</keyword>
<dbReference type="PRINTS" id="PR00722">
    <property type="entry name" value="CHYMOTRYPSIN"/>
</dbReference>
<keyword evidence="5" id="KW-0325">Glycoprotein</keyword>
<evidence type="ECO:0000256" key="8">
    <source>
        <dbReference type="SAM" id="SignalP"/>
    </source>
</evidence>
<dbReference type="RefSeq" id="XP_040596276.1">
    <property type="nucleotide sequence ID" value="XM_040740342.1"/>
</dbReference>
<feature type="domain" description="Peptidase S1" evidence="9">
    <location>
        <begin position="121"/>
        <end position="356"/>
    </location>
</feature>
<feature type="signal peptide" evidence="8">
    <location>
        <begin position="1"/>
        <end position="32"/>
    </location>
</feature>
<dbReference type="Pfam" id="PF00089">
    <property type="entry name" value="Trypsin"/>
    <property type="match status" value="1"/>
</dbReference>
<reference evidence="11" key="1">
    <citation type="submission" date="2025-08" db="UniProtKB">
        <authorList>
            <consortium name="RefSeq"/>
        </authorList>
    </citation>
    <scope>IDENTIFICATION</scope>
    <source>
        <tissue evidence="11">Liver</tissue>
    </source>
</reference>
<keyword evidence="6" id="KW-0720">Serine protease</keyword>
<dbReference type="InterPro" id="IPR001314">
    <property type="entry name" value="Peptidase_S1A"/>
</dbReference>
<evidence type="ECO:0000256" key="7">
    <source>
        <dbReference type="SAM" id="MobiDB-lite"/>
    </source>
</evidence>
<dbReference type="PROSITE" id="PS51257">
    <property type="entry name" value="PROKAR_LIPOPROTEIN"/>
    <property type="match status" value="1"/>
</dbReference>
<dbReference type="CDD" id="cd00190">
    <property type="entry name" value="Tryp_SPc"/>
    <property type="match status" value="1"/>
</dbReference>
<dbReference type="InterPro" id="IPR033116">
    <property type="entry name" value="TRYPSIN_SER"/>
</dbReference>
<dbReference type="Gene3D" id="2.40.10.10">
    <property type="entry name" value="Trypsin-like serine proteases"/>
    <property type="match status" value="1"/>
</dbReference>